<evidence type="ECO:0000259" key="1">
    <source>
        <dbReference type="Pfam" id="PF04015"/>
    </source>
</evidence>
<dbReference type="EMBL" id="JACXWD010000076">
    <property type="protein sequence ID" value="MBD3869333.1"/>
    <property type="molecule type" value="Genomic_DNA"/>
</dbReference>
<protein>
    <submittedName>
        <fullName evidence="2">DUF362 domain-containing protein</fullName>
    </submittedName>
</protein>
<gene>
    <name evidence="2" type="ORF">IFK94_14525</name>
</gene>
<reference evidence="2 3" key="1">
    <citation type="submission" date="2020-08" db="EMBL/GenBank/DDBJ databases">
        <title>Acidobacteriota in marine sediments use diverse sulfur dissimilation pathways.</title>
        <authorList>
            <person name="Wasmund K."/>
        </authorList>
    </citation>
    <scope>NUCLEOTIDE SEQUENCE [LARGE SCALE GENOMIC DNA]</scope>
    <source>
        <strain evidence="2">MAG AM4</strain>
    </source>
</reference>
<name>A0A8J6XX94_9BACT</name>
<dbReference type="AlphaFoldDB" id="A0A8J6XX94"/>
<organism evidence="2 3">
    <name type="scientific">Candidatus Polarisedimenticola svalbardensis</name>
    <dbReference type="NCBI Taxonomy" id="2886004"/>
    <lineage>
        <taxon>Bacteria</taxon>
        <taxon>Pseudomonadati</taxon>
        <taxon>Acidobacteriota</taxon>
        <taxon>Candidatus Polarisedimenticolia</taxon>
        <taxon>Candidatus Polarisedimenticolales</taxon>
        <taxon>Candidatus Polarisedimenticolaceae</taxon>
        <taxon>Candidatus Polarisedimenticola</taxon>
    </lineage>
</organism>
<proteinExistence type="predicted"/>
<sequence>MPRRRGDIQNPDYVKDTLDRRSFLKKSAGLAGLTGAAAYLGLAPENWPLSLKDITGRRSEPTVESFRLTDYRVPPPPGVKDVVVGRGGTVEQRLAKALDGIGGLTHYIKPGDIVLVKPNVAFDRSPNLGATSNPETMDRLIRMLLVDCKVQEVRVADNPIESPSDCFVKSGIAGAVDQAGGRIYLPDSNAFRMLNTPGATLIENWWFMHRPLTNVDKVIGIAPVKDHNLCSASMGIKNWYGLLGGRRNQFHQDIHEIVSDLSIMIRPTLTILDGSNILMSNGPTGGDPSNVKKGDAVMVATDPVAQDAWAFEHLLERGTDYPEYLHRSEEKGSGRVDWRGRLEELV</sequence>
<dbReference type="Pfam" id="PF04015">
    <property type="entry name" value="DUF362"/>
    <property type="match status" value="1"/>
</dbReference>
<dbReference type="InterPro" id="IPR007160">
    <property type="entry name" value="DUF362"/>
</dbReference>
<evidence type="ECO:0000313" key="2">
    <source>
        <dbReference type="EMBL" id="MBD3869333.1"/>
    </source>
</evidence>
<accession>A0A8J6XX94</accession>
<dbReference type="InterPro" id="IPR006311">
    <property type="entry name" value="TAT_signal"/>
</dbReference>
<comment type="caution">
    <text evidence="2">The sequence shown here is derived from an EMBL/GenBank/DDBJ whole genome shotgun (WGS) entry which is preliminary data.</text>
</comment>
<dbReference type="Proteomes" id="UP000648239">
    <property type="component" value="Unassembled WGS sequence"/>
</dbReference>
<evidence type="ECO:0000313" key="3">
    <source>
        <dbReference type="Proteomes" id="UP000648239"/>
    </source>
</evidence>
<feature type="domain" description="DUF362" evidence="1">
    <location>
        <begin position="114"/>
        <end position="311"/>
    </location>
</feature>
<dbReference type="PROSITE" id="PS51318">
    <property type="entry name" value="TAT"/>
    <property type="match status" value="1"/>
</dbReference>